<reference evidence="3" key="1">
    <citation type="submission" date="2021-12" db="EMBL/GenBank/DDBJ databases">
        <authorList>
            <person name="Criscuolo A."/>
        </authorList>
    </citation>
    <scope>NUCLEOTIDE SEQUENCE</scope>
    <source>
        <strain evidence="3">CIP111894</strain>
    </source>
</reference>
<evidence type="ECO:0000313" key="4">
    <source>
        <dbReference type="Proteomes" id="UP000838749"/>
    </source>
</evidence>
<organism evidence="3 4">
    <name type="scientific">Paenibacillus pseudetheri</name>
    <dbReference type="NCBI Taxonomy" id="2897682"/>
    <lineage>
        <taxon>Bacteria</taxon>
        <taxon>Bacillati</taxon>
        <taxon>Bacillota</taxon>
        <taxon>Bacilli</taxon>
        <taxon>Bacillales</taxon>
        <taxon>Paenibacillaceae</taxon>
        <taxon>Paenibacillus</taxon>
    </lineage>
</organism>
<keyword evidence="4" id="KW-1185">Reference proteome</keyword>
<feature type="domain" description="Response regulatory" evidence="2">
    <location>
        <begin position="1"/>
        <end position="27"/>
    </location>
</feature>
<dbReference type="Proteomes" id="UP000838749">
    <property type="component" value="Unassembled WGS sequence"/>
</dbReference>
<comment type="caution">
    <text evidence="3">The sequence shown here is derived from an EMBL/GenBank/DDBJ whole genome shotgun (WGS) entry which is preliminary data.</text>
</comment>
<name>A0ABM9BKJ1_9BACL</name>
<dbReference type="PROSITE" id="PS50110">
    <property type="entry name" value="RESPONSE_REGULATORY"/>
    <property type="match status" value="1"/>
</dbReference>
<dbReference type="Gene3D" id="6.10.250.690">
    <property type="match status" value="1"/>
</dbReference>
<evidence type="ECO:0000259" key="2">
    <source>
        <dbReference type="PROSITE" id="PS50110"/>
    </source>
</evidence>
<accession>A0ABM9BKJ1</accession>
<gene>
    <name evidence="3" type="ORF">PAECIP111894_05900</name>
</gene>
<evidence type="ECO:0000313" key="3">
    <source>
        <dbReference type="EMBL" id="CAH1059688.1"/>
    </source>
</evidence>
<sequence>MINAGSDDYLVKPFDPVELVLRVKSLLKRYHVTPSNVIQLGE</sequence>
<dbReference type="InterPro" id="IPR011006">
    <property type="entry name" value="CheY-like_superfamily"/>
</dbReference>
<comment type="caution">
    <text evidence="1">Lacks conserved residue(s) required for the propagation of feature annotation.</text>
</comment>
<dbReference type="EMBL" id="CAKMAB010000064">
    <property type="protein sequence ID" value="CAH1059688.1"/>
    <property type="molecule type" value="Genomic_DNA"/>
</dbReference>
<dbReference type="InterPro" id="IPR001789">
    <property type="entry name" value="Sig_transdc_resp-reg_receiver"/>
</dbReference>
<proteinExistence type="predicted"/>
<protein>
    <recommendedName>
        <fullName evidence="2">Response regulatory domain-containing protein</fullName>
    </recommendedName>
</protein>
<dbReference type="SUPFAM" id="SSF52172">
    <property type="entry name" value="CheY-like"/>
    <property type="match status" value="1"/>
</dbReference>
<evidence type="ECO:0000256" key="1">
    <source>
        <dbReference type="PROSITE-ProRule" id="PRU00169"/>
    </source>
</evidence>